<dbReference type="InterPro" id="IPR035979">
    <property type="entry name" value="RBD_domain_sf"/>
</dbReference>
<organism evidence="5 6">
    <name type="scientific">Rhamnella rubrinervis</name>
    <dbReference type="NCBI Taxonomy" id="2594499"/>
    <lineage>
        <taxon>Eukaryota</taxon>
        <taxon>Viridiplantae</taxon>
        <taxon>Streptophyta</taxon>
        <taxon>Embryophyta</taxon>
        <taxon>Tracheophyta</taxon>
        <taxon>Spermatophyta</taxon>
        <taxon>Magnoliopsida</taxon>
        <taxon>eudicotyledons</taxon>
        <taxon>Gunneridae</taxon>
        <taxon>Pentapetalae</taxon>
        <taxon>rosids</taxon>
        <taxon>fabids</taxon>
        <taxon>Rosales</taxon>
        <taxon>Rhamnaceae</taxon>
        <taxon>rhamnoid group</taxon>
        <taxon>Rhamneae</taxon>
        <taxon>Rhamnella</taxon>
    </lineage>
</organism>
<gene>
    <name evidence="5" type="ORF">FNV43_RR23880</name>
</gene>
<comment type="caution">
    <text evidence="5">The sequence shown here is derived from an EMBL/GenBank/DDBJ whole genome shotgun (WGS) entry which is preliminary data.</text>
</comment>
<evidence type="ECO:0000256" key="1">
    <source>
        <dbReference type="ARBA" id="ARBA00022884"/>
    </source>
</evidence>
<dbReference type="PANTHER" id="PTHR10501">
    <property type="entry name" value="U1 SMALL NUCLEAR RIBONUCLEOPROTEIN A/U2 SMALL NUCLEAR RIBONUCLEOPROTEIN B"/>
    <property type="match status" value="1"/>
</dbReference>
<feature type="domain" description="RRM" evidence="4">
    <location>
        <begin position="133"/>
        <end position="219"/>
    </location>
</feature>
<dbReference type="SMART" id="SM00360">
    <property type="entry name" value="RRM"/>
    <property type="match status" value="1"/>
</dbReference>
<dbReference type="PROSITE" id="PS50102">
    <property type="entry name" value="RRM"/>
    <property type="match status" value="1"/>
</dbReference>
<dbReference type="CDD" id="cd21618">
    <property type="entry name" value="RRM_AtNSRA_like"/>
    <property type="match status" value="1"/>
</dbReference>
<reference evidence="5" key="1">
    <citation type="submission" date="2020-03" db="EMBL/GenBank/DDBJ databases">
        <title>A high-quality chromosome-level genome assembly of a woody plant with both climbing and erect habits, Rhamnella rubrinervis.</title>
        <authorList>
            <person name="Lu Z."/>
            <person name="Yang Y."/>
            <person name="Zhu X."/>
            <person name="Sun Y."/>
        </authorList>
    </citation>
    <scope>NUCLEOTIDE SEQUENCE</scope>
    <source>
        <strain evidence="5">BYM</strain>
        <tissue evidence="5">Leaf</tissue>
    </source>
</reference>
<accession>A0A8K0GQ80</accession>
<dbReference type="AlphaFoldDB" id="A0A8K0GQ80"/>
<dbReference type="GO" id="GO:0003723">
    <property type="term" value="F:RNA binding"/>
    <property type="evidence" value="ECO:0007669"/>
    <property type="project" value="UniProtKB-UniRule"/>
</dbReference>
<dbReference type="OrthoDB" id="431169at2759"/>
<evidence type="ECO:0000256" key="3">
    <source>
        <dbReference type="SAM" id="MobiDB-lite"/>
    </source>
</evidence>
<sequence>MADSYWRYSDTRQPPSSGITPIVGKRPRSDYDASSHDLPNYFPHDDDRGSLRGVRDTESINASYDRYLRSSQISSYGGGQSARTLGGAIPSRAVDDPRILALGGVDPGAPIKDRNLGYGSTRPEVPLPPDATSTLFVEGLPSNCTRREVAHIFRPFVGYKEVRLVSKESRHPGGDPLVLCFVDFVSPAHAATAMDALQGYKFDEHDRNSVNLRLQFARYPVIITILRTVWIWFHTILLKLLFGVEHGMPFGFWINRWDAFVGEGCGIFVAQAKNSCIGYLRRCASDHMLEDNEIAAGLDFSA</sequence>
<name>A0A8K0GQ80_9ROSA</name>
<evidence type="ECO:0000256" key="2">
    <source>
        <dbReference type="PROSITE-ProRule" id="PRU00176"/>
    </source>
</evidence>
<proteinExistence type="predicted"/>
<dbReference type="Pfam" id="PF00076">
    <property type="entry name" value="RRM_1"/>
    <property type="match status" value="1"/>
</dbReference>
<dbReference type="SUPFAM" id="SSF54928">
    <property type="entry name" value="RNA-binding domain, RBD"/>
    <property type="match status" value="1"/>
</dbReference>
<evidence type="ECO:0000313" key="5">
    <source>
        <dbReference type="EMBL" id="KAF3432778.1"/>
    </source>
</evidence>
<protein>
    <recommendedName>
        <fullName evidence="4">RRM domain-containing protein</fullName>
    </recommendedName>
</protein>
<feature type="region of interest" description="Disordered" evidence="3">
    <location>
        <begin position="1"/>
        <end position="53"/>
    </location>
</feature>
<evidence type="ECO:0000313" key="6">
    <source>
        <dbReference type="Proteomes" id="UP000796880"/>
    </source>
</evidence>
<keyword evidence="1 2" id="KW-0694">RNA-binding</keyword>
<dbReference type="Gene3D" id="3.30.70.330">
    <property type="match status" value="1"/>
</dbReference>
<dbReference type="InterPro" id="IPR012677">
    <property type="entry name" value="Nucleotide-bd_a/b_plait_sf"/>
</dbReference>
<dbReference type="InterPro" id="IPR000504">
    <property type="entry name" value="RRM_dom"/>
</dbReference>
<dbReference type="Proteomes" id="UP000796880">
    <property type="component" value="Unassembled WGS sequence"/>
</dbReference>
<keyword evidence="6" id="KW-1185">Reference proteome</keyword>
<dbReference type="EMBL" id="VOIH02000011">
    <property type="protein sequence ID" value="KAF3432778.1"/>
    <property type="molecule type" value="Genomic_DNA"/>
</dbReference>
<evidence type="ECO:0000259" key="4">
    <source>
        <dbReference type="PROSITE" id="PS50102"/>
    </source>
</evidence>
<feature type="compositionally biased region" description="Basic and acidic residues" evidence="3">
    <location>
        <begin position="43"/>
        <end position="53"/>
    </location>
</feature>